<feature type="transmembrane region" description="Helical" evidence="11">
    <location>
        <begin position="146"/>
        <end position="164"/>
    </location>
</feature>
<feature type="domain" description="CNNM transmembrane" evidence="13">
    <location>
        <begin position="52"/>
        <end position="241"/>
    </location>
</feature>
<dbReference type="Gene3D" id="3.30.465.10">
    <property type="match status" value="1"/>
</dbReference>
<evidence type="ECO:0000256" key="8">
    <source>
        <dbReference type="ARBA" id="ARBA00023136"/>
    </source>
</evidence>
<proteinExistence type="inferred from homology"/>
<dbReference type="EMBL" id="FNRL01000033">
    <property type="protein sequence ID" value="SEB04955.1"/>
    <property type="molecule type" value="Genomic_DNA"/>
</dbReference>
<dbReference type="GO" id="GO:0005886">
    <property type="term" value="C:plasma membrane"/>
    <property type="evidence" value="ECO:0007669"/>
    <property type="project" value="UniProtKB-SubCell"/>
</dbReference>
<dbReference type="SUPFAM" id="SSF56176">
    <property type="entry name" value="FAD-binding/transporter-associated domain-like"/>
    <property type="match status" value="1"/>
</dbReference>
<dbReference type="CDD" id="cd04590">
    <property type="entry name" value="CBS_pair_CorC_HlyC_assoc"/>
    <property type="match status" value="1"/>
</dbReference>
<dbReference type="Pfam" id="PF03471">
    <property type="entry name" value="CorC_HlyC"/>
    <property type="match status" value="1"/>
</dbReference>
<accession>A0A1H4G5S7</accession>
<reference evidence="15" key="1">
    <citation type="submission" date="2016-10" db="EMBL/GenBank/DDBJ databases">
        <authorList>
            <person name="Varghese N."/>
            <person name="Submissions S."/>
        </authorList>
    </citation>
    <scope>NUCLEOTIDE SEQUENCE [LARGE SCALE GENOMIC DNA]</scope>
    <source>
        <strain evidence="15">DSM 23920</strain>
    </source>
</reference>
<feature type="domain" description="CBS" evidence="12">
    <location>
        <begin position="324"/>
        <end position="381"/>
    </location>
</feature>
<feature type="domain" description="CBS" evidence="12">
    <location>
        <begin position="260"/>
        <end position="319"/>
    </location>
</feature>
<evidence type="ECO:0000256" key="11">
    <source>
        <dbReference type="SAM" id="Phobius"/>
    </source>
</evidence>
<dbReference type="Gene3D" id="3.10.580.10">
    <property type="entry name" value="CBS-domain"/>
    <property type="match status" value="1"/>
</dbReference>
<dbReference type="GO" id="GO:0050660">
    <property type="term" value="F:flavin adenine dinucleotide binding"/>
    <property type="evidence" value="ECO:0007669"/>
    <property type="project" value="InterPro"/>
</dbReference>
<feature type="transmembrane region" description="Helical" evidence="11">
    <location>
        <begin position="58"/>
        <end position="85"/>
    </location>
</feature>
<dbReference type="InterPro" id="IPR046342">
    <property type="entry name" value="CBS_dom_sf"/>
</dbReference>
<sequence length="479" mass="54079">MPYKDITYICVPGKQFLELLSHISVFSPKLNILGILSASNVSYLLQASAPIATPNVVVFLLVIFVLLLLTFIVSGAEVAFFSLNYKDLNVLKTRQNSSGKLITKLLEKPKSLLASLQIAGILLTIAFILITNYLVTQMEDLQTLPVVSFVVRIAAICVILLFFGQILPRVWAAQNNIRFATYFAWFVSLIHATLEPVSDFFVSLSGNIEAKLFHRTTGPVNYHEIDEAIEMSVDPTASQEEKNILKGILKFGNITVKQIMRGRLDVNGVEYDSSFDEVVKRVADLHYSRLPVYKENLDNIVGVIHTKDLLPHLDKGSSFDWHEIMRQPFFVHGHKLIEDLLSEFQSRRMHFAVVVDEFGGTSGIVTLEDIMEEVIGDIKDEFDEEEFNYSKLDNFTYVFEGKTMLNDVCRIMDLPPDTFETVKGESDSLGGLILELAGKFPEENSVINYNNYDFTVLEVNKMRIQKVQVTVRPDASEKV</sequence>
<dbReference type="InterPro" id="IPR019862">
    <property type="entry name" value="Motility-assoc_prot_GldE"/>
</dbReference>
<evidence type="ECO:0000313" key="14">
    <source>
        <dbReference type="EMBL" id="SEB04955.1"/>
    </source>
</evidence>
<comment type="similarity">
    <text evidence="2">Belongs to the UPF0053 family.</text>
</comment>
<dbReference type="AlphaFoldDB" id="A0A1H4G5S7"/>
<evidence type="ECO:0000256" key="4">
    <source>
        <dbReference type="ARBA" id="ARBA00022692"/>
    </source>
</evidence>
<dbReference type="InterPro" id="IPR005170">
    <property type="entry name" value="Transptr-assoc_dom"/>
</dbReference>
<evidence type="ECO:0000256" key="6">
    <source>
        <dbReference type="ARBA" id="ARBA00022989"/>
    </source>
</evidence>
<dbReference type="Pfam" id="PF01595">
    <property type="entry name" value="CNNM"/>
    <property type="match status" value="1"/>
</dbReference>
<gene>
    <name evidence="14" type="ORF">SAMN05660909_04966</name>
</gene>
<evidence type="ECO:0000259" key="13">
    <source>
        <dbReference type="PROSITE" id="PS51846"/>
    </source>
</evidence>
<dbReference type="PROSITE" id="PS51371">
    <property type="entry name" value="CBS"/>
    <property type="match status" value="2"/>
</dbReference>
<dbReference type="NCBIfam" id="TIGR03520">
    <property type="entry name" value="GldE"/>
    <property type="match status" value="1"/>
</dbReference>
<keyword evidence="8 10" id="KW-0472">Membrane</keyword>
<dbReference type="InterPro" id="IPR000644">
    <property type="entry name" value="CBS_dom"/>
</dbReference>
<evidence type="ECO:0000313" key="15">
    <source>
        <dbReference type="Proteomes" id="UP000199656"/>
    </source>
</evidence>
<dbReference type="InterPro" id="IPR036318">
    <property type="entry name" value="FAD-bd_PCMH-like_sf"/>
</dbReference>
<keyword evidence="4 10" id="KW-0812">Transmembrane</keyword>
<evidence type="ECO:0000256" key="3">
    <source>
        <dbReference type="ARBA" id="ARBA00022475"/>
    </source>
</evidence>
<feature type="transmembrane region" description="Helical" evidence="11">
    <location>
        <begin position="112"/>
        <end position="134"/>
    </location>
</feature>
<dbReference type="InterPro" id="IPR002550">
    <property type="entry name" value="CNNM"/>
</dbReference>
<dbReference type="OrthoDB" id="9798188at2"/>
<evidence type="ECO:0000256" key="5">
    <source>
        <dbReference type="ARBA" id="ARBA00022737"/>
    </source>
</evidence>
<organism evidence="14 15">
    <name type="scientific">Chitinophaga terrae</name>
    <name type="common">ex Kim and Jung 2007</name>
    <dbReference type="NCBI Taxonomy" id="408074"/>
    <lineage>
        <taxon>Bacteria</taxon>
        <taxon>Pseudomonadati</taxon>
        <taxon>Bacteroidota</taxon>
        <taxon>Chitinophagia</taxon>
        <taxon>Chitinophagales</taxon>
        <taxon>Chitinophagaceae</taxon>
        <taxon>Chitinophaga</taxon>
    </lineage>
</organism>
<evidence type="ECO:0000256" key="2">
    <source>
        <dbReference type="ARBA" id="ARBA00006337"/>
    </source>
</evidence>
<keyword evidence="5" id="KW-0677">Repeat</keyword>
<dbReference type="InterPro" id="IPR044751">
    <property type="entry name" value="Ion_transp-like_CBS"/>
</dbReference>
<dbReference type="PANTHER" id="PTHR22777:SF32">
    <property type="entry name" value="UPF0053 INNER MEMBRANE PROTEIN YFJD"/>
    <property type="match status" value="1"/>
</dbReference>
<evidence type="ECO:0000256" key="9">
    <source>
        <dbReference type="PROSITE-ProRule" id="PRU00703"/>
    </source>
</evidence>
<dbReference type="SUPFAM" id="SSF54631">
    <property type="entry name" value="CBS-domain pair"/>
    <property type="match status" value="1"/>
</dbReference>
<keyword evidence="6 10" id="KW-1133">Transmembrane helix</keyword>
<dbReference type="SMART" id="SM01091">
    <property type="entry name" value="CorC_HlyC"/>
    <property type="match status" value="1"/>
</dbReference>
<keyword evidence="3" id="KW-1003">Cell membrane</keyword>
<dbReference type="InterPro" id="IPR016169">
    <property type="entry name" value="FAD-bd_PCMH_sub2"/>
</dbReference>
<dbReference type="STRING" id="408074.SAMN05660909_04966"/>
<keyword evidence="15" id="KW-1185">Reference proteome</keyword>
<comment type="subcellular location">
    <subcellularLocation>
        <location evidence="1">Cell membrane</location>
        <topology evidence="1">Multi-pass membrane protein</topology>
    </subcellularLocation>
</comment>
<dbReference type="Proteomes" id="UP000199656">
    <property type="component" value="Unassembled WGS sequence"/>
</dbReference>
<evidence type="ECO:0000256" key="1">
    <source>
        <dbReference type="ARBA" id="ARBA00004651"/>
    </source>
</evidence>
<evidence type="ECO:0000256" key="10">
    <source>
        <dbReference type="PROSITE-ProRule" id="PRU01193"/>
    </source>
</evidence>
<keyword evidence="7 9" id="KW-0129">CBS domain</keyword>
<dbReference type="PROSITE" id="PS51846">
    <property type="entry name" value="CNNM"/>
    <property type="match status" value="1"/>
</dbReference>
<dbReference type="PANTHER" id="PTHR22777">
    <property type="entry name" value="HEMOLYSIN-RELATED"/>
    <property type="match status" value="1"/>
</dbReference>
<dbReference type="Pfam" id="PF00571">
    <property type="entry name" value="CBS"/>
    <property type="match status" value="2"/>
</dbReference>
<dbReference type="FunFam" id="3.10.580.10:FF:000002">
    <property type="entry name" value="Magnesium/cobalt efflux protein CorC"/>
    <property type="match status" value="1"/>
</dbReference>
<name>A0A1H4G5S7_9BACT</name>
<evidence type="ECO:0000256" key="7">
    <source>
        <dbReference type="ARBA" id="ARBA00023122"/>
    </source>
</evidence>
<protein>
    <submittedName>
        <fullName evidence="14">Gliding motility-associated protein GldE</fullName>
    </submittedName>
</protein>
<evidence type="ECO:0000259" key="12">
    <source>
        <dbReference type="PROSITE" id="PS51371"/>
    </source>
</evidence>